<dbReference type="PANTHER" id="PTHR33279:SF6">
    <property type="entry name" value="SULFUR CARRIER PROTEIN YEDF-RELATED"/>
    <property type="match status" value="1"/>
</dbReference>
<gene>
    <name evidence="3" type="ORF">H0484_04055</name>
</gene>
<feature type="domain" description="UPF0033" evidence="2">
    <location>
        <begin position="17"/>
        <end position="41"/>
    </location>
</feature>
<dbReference type="InterPro" id="IPR001455">
    <property type="entry name" value="TusA-like"/>
</dbReference>
<comment type="similarity">
    <text evidence="1">Belongs to the sulfur carrier protein TusA family.</text>
</comment>
<evidence type="ECO:0000256" key="1">
    <source>
        <dbReference type="ARBA" id="ARBA00008984"/>
    </source>
</evidence>
<organism evidence="3 4">
    <name type="scientific">Mesopusillimonas faecipullorum</name>
    <dbReference type="NCBI Taxonomy" id="2755040"/>
    <lineage>
        <taxon>Bacteria</taxon>
        <taxon>Pseudomonadati</taxon>
        <taxon>Pseudomonadota</taxon>
        <taxon>Betaproteobacteria</taxon>
        <taxon>Burkholderiales</taxon>
        <taxon>Alcaligenaceae</taxon>
        <taxon>Mesopusillimonas</taxon>
    </lineage>
</organism>
<sequence>MTSENTQADQIHVDLEVDASGLKCPLPILRAKKALAQLQSGQVLKVITTDTHAVRDFQAFSRQTGNALLAQHELGEQVVHLLSRR</sequence>
<dbReference type="PANTHER" id="PTHR33279">
    <property type="entry name" value="SULFUR CARRIER PROTEIN YEDF-RELATED"/>
    <property type="match status" value="1"/>
</dbReference>
<keyword evidence="4" id="KW-1185">Reference proteome</keyword>
<name>A0ABS8CAR2_9BURK</name>
<dbReference type="InterPro" id="IPR036868">
    <property type="entry name" value="TusA-like_sf"/>
</dbReference>
<evidence type="ECO:0000259" key="2">
    <source>
        <dbReference type="PROSITE" id="PS01148"/>
    </source>
</evidence>
<dbReference type="Gene3D" id="3.30.110.40">
    <property type="entry name" value="TusA-like domain"/>
    <property type="match status" value="1"/>
</dbReference>
<comment type="caution">
    <text evidence="3">The sequence shown here is derived from an EMBL/GenBank/DDBJ whole genome shotgun (WGS) entry which is preliminary data.</text>
</comment>
<proteinExistence type="inferred from homology"/>
<protein>
    <submittedName>
        <fullName evidence="3">Sulfurtransferase TusA family protein</fullName>
    </submittedName>
</protein>
<dbReference type="EMBL" id="JACDXW010000002">
    <property type="protein sequence ID" value="MCB5362929.1"/>
    <property type="molecule type" value="Genomic_DNA"/>
</dbReference>
<dbReference type="SUPFAM" id="SSF64307">
    <property type="entry name" value="SirA-like"/>
    <property type="match status" value="1"/>
</dbReference>
<dbReference type="PROSITE" id="PS01148">
    <property type="entry name" value="UPF0033"/>
    <property type="match status" value="1"/>
</dbReference>
<dbReference type="Pfam" id="PF01206">
    <property type="entry name" value="TusA"/>
    <property type="match status" value="1"/>
</dbReference>
<evidence type="ECO:0000313" key="3">
    <source>
        <dbReference type="EMBL" id="MCB5362929.1"/>
    </source>
</evidence>
<evidence type="ECO:0000313" key="4">
    <source>
        <dbReference type="Proteomes" id="UP000776983"/>
    </source>
</evidence>
<accession>A0ABS8CAR2</accession>
<dbReference type="RefSeq" id="WP_226953175.1">
    <property type="nucleotide sequence ID" value="NZ_JACDXW010000002.1"/>
</dbReference>
<reference evidence="3 4" key="1">
    <citation type="submission" date="2020-07" db="EMBL/GenBank/DDBJ databases">
        <title>Pusillimonas sp. nov., isolated from poultry manure in Taiwan.</title>
        <authorList>
            <person name="Lin S.-Y."/>
            <person name="Tang Y.-S."/>
            <person name="Young C.-C."/>
        </authorList>
    </citation>
    <scope>NUCLEOTIDE SEQUENCE [LARGE SCALE GENOMIC DNA]</scope>
    <source>
        <strain evidence="3 4">CC-YST705</strain>
    </source>
</reference>
<dbReference type="CDD" id="cd00291">
    <property type="entry name" value="SirA_YedF_YeeD"/>
    <property type="match status" value="1"/>
</dbReference>
<dbReference type="Proteomes" id="UP000776983">
    <property type="component" value="Unassembled WGS sequence"/>
</dbReference>